<dbReference type="KEGG" id="tpav:HRQ91_05880"/>
<keyword evidence="11" id="KW-1185">Reference proteome</keyword>
<feature type="transmembrane region" description="Helical" evidence="9">
    <location>
        <begin position="301"/>
        <end position="329"/>
    </location>
</feature>
<keyword evidence="2" id="KW-0597">Phosphoprotein</keyword>
<evidence type="ECO:0000256" key="2">
    <source>
        <dbReference type="ARBA" id="ARBA00022553"/>
    </source>
</evidence>
<feature type="transmembrane region" description="Helical" evidence="9">
    <location>
        <begin position="269"/>
        <end position="289"/>
    </location>
</feature>
<proteinExistence type="predicted"/>
<feature type="transmembrane region" description="Helical" evidence="9">
    <location>
        <begin position="105"/>
        <end position="123"/>
    </location>
</feature>
<dbReference type="EMBL" id="CP054142">
    <property type="protein sequence ID" value="QTQ14019.1"/>
    <property type="molecule type" value="Genomic_DNA"/>
</dbReference>
<accession>A0A975F4R0</accession>
<keyword evidence="4" id="KW-0288">FMN</keyword>
<evidence type="ECO:0000256" key="3">
    <source>
        <dbReference type="ARBA" id="ARBA00022630"/>
    </source>
</evidence>
<feature type="transmembrane region" description="Helical" evidence="9">
    <location>
        <begin position="49"/>
        <end position="71"/>
    </location>
</feature>
<evidence type="ECO:0000313" key="11">
    <source>
        <dbReference type="Proteomes" id="UP000671908"/>
    </source>
</evidence>
<gene>
    <name evidence="10" type="ORF">HRQ91_05880</name>
</gene>
<dbReference type="PANTHER" id="PTHR30578:SF0">
    <property type="entry name" value="ION-TRANSLOCATING OXIDOREDUCTASE COMPLEX SUBUNIT D"/>
    <property type="match status" value="1"/>
</dbReference>
<keyword evidence="8 9" id="KW-0472">Membrane</keyword>
<keyword evidence="3" id="KW-0285">Flavoprotein</keyword>
<evidence type="ECO:0000256" key="6">
    <source>
        <dbReference type="ARBA" id="ARBA00022967"/>
    </source>
</evidence>
<evidence type="ECO:0000256" key="5">
    <source>
        <dbReference type="ARBA" id="ARBA00022692"/>
    </source>
</evidence>
<keyword evidence="6" id="KW-1278">Translocase</keyword>
<reference evidence="10 11" key="1">
    <citation type="journal article" date="2021" name="Microbiol. Resour. Announc.">
        <title>Complete Genome Sequences of Three Human Oral Treponema parvum Isolates.</title>
        <authorList>
            <person name="Zeng H."/>
            <person name="Watt R.M."/>
        </authorList>
    </citation>
    <scope>NUCLEOTIDE SEQUENCE [LARGE SCALE GENOMIC DNA]</scope>
    <source>
        <strain evidence="10 11">ATCC 700770</strain>
    </source>
</reference>
<keyword evidence="5 9" id="KW-0812">Transmembrane</keyword>
<evidence type="ECO:0000256" key="7">
    <source>
        <dbReference type="ARBA" id="ARBA00022989"/>
    </source>
</evidence>
<feature type="transmembrane region" description="Helical" evidence="9">
    <location>
        <begin position="83"/>
        <end position="99"/>
    </location>
</feature>
<dbReference type="AlphaFoldDB" id="A0A975F4R0"/>
<evidence type="ECO:0000256" key="8">
    <source>
        <dbReference type="ARBA" id="ARBA00023136"/>
    </source>
</evidence>
<name>A0A975F4R0_9SPIR</name>
<dbReference type="RefSeq" id="WP_210118715.1">
    <property type="nucleotide sequence ID" value="NZ_CP054142.1"/>
</dbReference>
<organism evidence="10 11">
    <name type="scientific">Treponema parvum</name>
    <dbReference type="NCBI Taxonomy" id="138851"/>
    <lineage>
        <taxon>Bacteria</taxon>
        <taxon>Pseudomonadati</taxon>
        <taxon>Spirochaetota</taxon>
        <taxon>Spirochaetia</taxon>
        <taxon>Spirochaetales</taxon>
        <taxon>Treponemataceae</taxon>
        <taxon>Treponema</taxon>
    </lineage>
</organism>
<dbReference type="PANTHER" id="PTHR30578">
    <property type="entry name" value="ELECTRON TRANSPORT COMPLEX PROTEIN RNFD"/>
    <property type="match status" value="1"/>
</dbReference>
<evidence type="ECO:0000313" key="10">
    <source>
        <dbReference type="EMBL" id="QTQ14019.1"/>
    </source>
</evidence>
<evidence type="ECO:0000256" key="4">
    <source>
        <dbReference type="ARBA" id="ARBA00022643"/>
    </source>
</evidence>
<evidence type="ECO:0000256" key="1">
    <source>
        <dbReference type="ARBA" id="ARBA00022448"/>
    </source>
</evidence>
<protein>
    <submittedName>
        <fullName evidence="10">RnfABCDGE type electron transport complex subunit D</fullName>
    </submittedName>
</protein>
<dbReference type="GO" id="GO:0055085">
    <property type="term" value="P:transmembrane transport"/>
    <property type="evidence" value="ECO:0007669"/>
    <property type="project" value="InterPro"/>
</dbReference>
<sequence length="382" mass="41817">MKKDLLNDLNIPSLIKDNFKLRSFVHFSCSSSDTVSAFLLFLIPQIVMLWLSGTVSSLYVILSSVIGSLSAESINSMLSKKKIFVVLSLVQGIIIGLLLPSGYPVISVFFLTLFSLLIFKYAFGGFSHPWINPAAVTVALAWIFNISAFPSFLVTGENLFSHNPSLILIQNGQIPVLPFDTKITLFLNEKIFNVFGLSIPEGYISLLWDSNSVIPAFRFNLITLITSAVFFAFDFVSGIIPACHIVVYGLLVYFVSSVAYGGMPGSGDVILALMSSGTLFTSIFLLSWFGTAPASRTGKIFYGISAGMIAFFIVGCGTSPAGSVFTVILANTVSLFYQQAEDFFAKRKMELLSEKEIIVFTGNDRFRKTILKKDLNDGSNKT</sequence>
<feature type="transmembrane region" description="Helical" evidence="9">
    <location>
        <begin position="130"/>
        <end position="153"/>
    </location>
</feature>
<dbReference type="Proteomes" id="UP000671908">
    <property type="component" value="Chromosome"/>
</dbReference>
<evidence type="ECO:0000256" key="9">
    <source>
        <dbReference type="SAM" id="Phobius"/>
    </source>
</evidence>
<feature type="transmembrane region" description="Helical" evidence="9">
    <location>
        <begin position="245"/>
        <end position="263"/>
    </location>
</feature>
<dbReference type="InterPro" id="IPR004338">
    <property type="entry name" value="NqrB/RnfD"/>
</dbReference>
<dbReference type="Pfam" id="PF03116">
    <property type="entry name" value="NQR2_RnfD_RnfE"/>
    <property type="match status" value="1"/>
</dbReference>
<keyword evidence="7 9" id="KW-1133">Transmembrane helix</keyword>
<keyword evidence="1" id="KW-0813">Transport</keyword>
<dbReference type="GO" id="GO:0005886">
    <property type="term" value="C:plasma membrane"/>
    <property type="evidence" value="ECO:0007669"/>
    <property type="project" value="TreeGrafter"/>
</dbReference>